<evidence type="ECO:0000313" key="4">
    <source>
        <dbReference type="Proteomes" id="UP000647416"/>
    </source>
</evidence>
<dbReference type="EMBL" id="JACRTE010000017">
    <property type="protein sequence ID" value="MBC8597223.1"/>
    <property type="molecule type" value="Genomic_DNA"/>
</dbReference>
<dbReference type="GO" id="GO:0016787">
    <property type="term" value="F:hydrolase activity"/>
    <property type="evidence" value="ECO:0007669"/>
    <property type="project" value="UniProtKB-KW"/>
</dbReference>
<name>A0A926IUU4_9FIRM</name>
<dbReference type="RefSeq" id="WP_262432535.1">
    <property type="nucleotide sequence ID" value="NZ_JACRTE010000017.1"/>
</dbReference>
<dbReference type="Gene3D" id="3.90.320.10">
    <property type="match status" value="1"/>
</dbReference>
<dbReference type="Pfam" id="PF12684">
    <property type="entry name" value="DUF3799"/>
    <property type="match status" value="1"/>
</dbReference>
<feature type="domain" description="Putative exodeoxyribonuclease 8 PDDEXK-like" evidence="2">
    <location>
        <begin position="19"/>
        <end position="240"/>
    </location>
</feature>
<keyword evidence="4" id="KW-1185">Reference proteome</keyword>
<sequence length="257" mass="29624">MLTNENYFSTENQLKYMGVSQFKAFEECEFGALAEIKGEYKREQTVSMLVGSYVDAHFEGTLDIFKAKNPQIFKKNGELLSQYVHANEIISHIERDKLFMQYMSGKKQVIMTGEIEGVPVKIKIDSYLPDKIVDLKIMKDFAPVYKEGQGKLLWFEAWRYDLQGAVYQEIVRQNTGKTLPFYLAAATKEGVPDIDIIEISQSALDFELNRFKEKITYYDAVKNGFIEPRRCERCNACKATKILTEAKKSEDLADEYC</sequence>
<gene>
    <name evidence="3" type="ORF">H8706_10155</name>
</gene>
<keyword evidence="1" id="KW-0378">Hydrolase</keyword>
<dbReference type="InterPro" id="IPR011604">
    <property type="entry name" value="PDDEXK-like_dom_sf"/>
</dbReference>
<protein>
    <submittedName>
        <fullName evidence="3">PD-(D/E)XK nuclease-like domain-containing protein</fullName>
    </submittedName>
</protein>
<dbReference type="AlphaFoldDB" id="A0A926IUU4"/>
<dbReference type="Proteomes" id="UP000647416">
    <property type="component" value="Unassembled WGS sequence"/>
</dbReference>
<reference evidence="3" key="1">
    <citation type="submission" date="2020-08" db="EMBL/GenBank/DDBJ databases">
        <title>Genome public.</title>
        <authorList>
            <person name="Liu C."/>
            <person name="Sun Q."/>
        </authorList>
    </citation>
    <scope>NUCLEOTIDE SEQUENCE</scope>
    <source>
        <strain evidence="3">NSJ-50</strain>
    </source>
</reference>
<organism evidence="3 4">
    <name type="scientific">Qingrenia yutianensis</name>
    <dbReference type="NCBI Taxonomy" id="2763676"/>
    <lineage>
        <taxon>Bacteria</taxon>
        <taxon>Bacillati</taxon>
        <taxon>Bacillota</taxon>
        <taxon>Clostridia</taxon>
        <taxon>Eubacteriales</taxon>
        <taxon>Oscillospiraceae</taxon>
        <taxon>Qingrenia</taxon>
    </lineage>
</organism>
<proteinExistence type="predicted"/>
<dbReference type="InterPro" id="IPR024432">
    <property type="entry name" value="Put_RecE_PDDEXK-like_dom"/>
</dbReference>
<accession>A0A926IUU4</accession>
<evidence type="ECO:0000256" key="1">
    <source>
        <dbReference type="ARBA" id="ARBA00022801"/>
    </source>
</evidence>
<comment type="caution">
    <text evidence="3">The sequence shown here is derived from an EMBL/GenBank/DDBJ whole genome shotgun (WGS) entry which is preliminary data.</text>
</comment>
<evidence type="ECO:0000259" key="2">
    <source>
        <dbReference type="Pfam" id="PF12684"/>
    </source>
</evidence>
<evidence type="ECO:0000313" key="3">
    <source>
        <dbReference type="EMBL" id="MBC8597223.1"/>
    </source>
</evidence>